<feature type="signal peptide" evidence="1">
    <location>
        <begin position="1"/>
        <end position="24"/>
    </location>
</feature>
<keyword evidence="3" id="KW-1185">Reference proteome</keyword>
<dbReference type="RefSeq" id="WP_168093180.1">
    <property type="nucleotide sequence ID" value="NZ_JANIID010000004.1"/>
</dbReference>
<reference evidence="2" key="1">
    <citation type="submission" date="2022-06" db="EMBL/GenBank/DDBJ databases">
        <title>WGS of actinobacteria.</title>
        <authorList>
            <person name="Thawai C."/>
        </authorList>
    </citation>
    <scope>NUCLEOTIDE SEQUENCE</scope>
    <source>
        <strain evidence="2">AA8</strain>
    </source>
</reference>
<accession>A0A9X2LE91</accession>
<evidence type="ECO:0008006" key="4">
    <source>
        <dbReference type="Google" id="ProtNLM"/>
    </source>
</evidence>
<protein>
    <recommendedName>
        <fullName evidence="4">Secreted protein</fullName>
    </recommendedName>
</protein>
<proteinExistence type="predicted"/>
<organism evidence="2 3">
    <name type="scientific">Streptomyces telluris</name>
    <dbReference type="NCBI Taxonomy" id="2720021"/>
    <lineage>
        <taxon>Bacteria</taxon>
        <taxon>Bacillati</taxon>
        <taxon>Actinomycetota</taxon>
        <taxon>Actinomycetes</taxon>
        <taxon>Kitasatosporales</taxon>
        <taxon>Streptomycetaceae</taxon>
        <taxon>Streptomyces</taxon>
    </lineage>
</organism>
<gene>
    <name evidence="2" type="ORF">NQU55_07355</name>
</gene>
<keyword evidence="1" id="KW-0732">Signal</keyword>
<evidence type="ECO:0000313" key="2">
    <source>
        <dbReference type="EMBL" id="MCQ8769596.1"/>
    </source>
</evidence>
<feature type="chain" id="PRO_5040945927" description="Secreted protein" evidence="1">
    <location>
        <begin position="25"/>
        <end position="62"/>
    </location>
</feature>
<sequence length="62" mass="6055">MRRIAAVVLGAACLLGVSTTTATAAPDPVATVSCAADDLTSLVDPSSPGIPAEVPLVHCLAP</sequence>
<dbReference type="EMBL" id="JANIID010000004">
    <property type="protein sequence ID" value="MCQ8769596.1"/>
    <property type="molecule type" value="Genomic_DNA"/>
</dbReference>
<dbReference type="Proteomes" id="UP001142374">
    <property type="component" value="Unassembled WGS sequence"/>
</dbReference>
<name>A0A9X2LE91_9ACTN</name>
<evidence type="ECO:0000256" key="1">
    <source>
        <dbReference type="SAM" id="SignalP"/>
    </source>
</evidence>
<comment type="caution">
    <text evidence="2">The sequence shown here is derived from an EMBL/GenBank/DDBJ whole genome shotgun (WGS) entry which is preliminary data.</text>
</comment>
<evidence type="ECO:0000313" key="3">
    <source>
        <dbReference type="Proteomes" id="UP001142374"/>
    </source>
</evidence>
<dbReference type="AlphaFoldDB" id="A0A9X2LE91"/>